<sequence length="153" mass="16848">MSQRHKSKTAKADKASFFLTRASALKAREGLNASQGGGDAGSRDSSPSPLASPSLTPDDWPLTMGTMRTLMAELSDTIQATIRGQMQAVATELREEIHEISQRTEHIAKERDEYARARNSVADKLQENEALLGSVQLKLADMEDRSQRNNLHI</sequence>
<evidence type="ECO:0000256" key="2">
    <source>
        <dbReference type="SAM" id="MobiDB-lite"/>
    </source>
</evidence>
<gene>
    <name evidence="3" type="ORF">PECUL_23A018418</name>
</gene>
<keyword evidence="1" id="KW-0175">Coiled coil</keyword>
<dbReference type="Proteomes" id="UP001295444">
    <property type="component" value="Chromosome 03"/>
</dbReference>
<name>A0AAD1VVH3_PELCU</name>
<feature type="region of interest" description="Disordered" evidence="2">
    <location>
        <begin position="28"/>
        <end position="63"/>
    </location>
</feature>
<evidence type="ECO:0000313" key="4">
    <source>
        <dbReference type="Proteomes" id="UP001295444"/>
    </source>
</evidence>
<accession>A0AAD1VVH3</accession>
<feature type="coiled-coil region" evidence="1">
    <location>
        <begin position="107"/>
        <end position="145"/>
    </location>
</feature>
<feature type="compositionally biased region" description="Low complexity" evidence="2">
    <location>
        <begin position="43"/>
        <end position="59"/>
    </location>
</feature>
<evidence type="ECO:0000256" key="1">
    <source>
        <dbReference type="SAM" id="Coils"/>
    </source>
</evidence>
<dbReference type="AlphaFoldDB" id="A0AAD1VVH3"/>
<keyword evidence="4" id="KW-1185">Reference proteome</keyword>
<reference evidence="3" key="1">
    <citation type="submission" date="2022-03" db="EMBL/GenBank/DDBJ databases">
        <authorList>
            <person name="Alioto T."/>
            <person name="Alioto T."/>
            <person name="Gomez Garrido J."/>
        </authorList>
    </citation>
    <scope>NUCLEOTIDE SEQUENCE</scope>
</reference>
<dbReference type="EMBL" id="OW240914">
    <property type="protein sequence ID" value="CAH2274952.1"/>
    <property type="molecule type" value="Genomic_DNA"/>
</dbReference>
<organism evidence="3 4">
    <name type="scientific">Pelobates cultripes</name>
    <name type="common">Western spadefoot toad</name>
    <dbReference type="NCBI Taxonomy" id="61616"/>
    <lineage>
        <taxon>Eukaryota</taxon>
        <taxon>Metazoa</taxon>
        <taxon>Chordata</taxon>
        <taxon>Craniata</taxon>
        <taxon>Vertebrata</taxon>
        <taxon>Euteleostomi</taxon>
        <taxon>Amphibia</taxon>
        <taxon>Batrachia</taxon>
        <taxon>Anura</taxon>
        <taxon>Pelobatoidea</taxon>
        <taxon>Pelobatidae</taxon>
        <taxon>Pelobates</taxon>
    </lineage>
</organism>
<evidence type="ECO:0000313" key="3">
    <source>
        <dbReference type="EMBL" id="CAH2274952.1"/>
    </source>
</evidence>
<protein>
    <submittedName>
        <fullName evidence="3">Uncharacterized protein</fullName>
    </submittedName>
</protein>
<proteinExistence type="predicted"/>